<comment type="caution">
    <text evidence="2">The sequence shown here is derived from an EMBL/GenBank/DDBJ whole genome shotgun (WGS) entry which is preliminary data.</text>
</comment>
<feature type="compositionally biased region" description="Basic and acidic residues" evidence="1">
    <location>
        <begin position="132"/>
        <end position="143"/>
    </location>
</feature>
<evidence type="ECO:0000313" key="3">
    <source>
        <dbReference type="Proteomes" id="UP000178851"/>
    </source>
</evidence>
<reference evidence="2 3" key="1">
    <citation type="journal article" date="2016" name="Nat. Commun.">
        <title>Thousands of microbial genomes shed light on interconnected biogeochemical processes in an aquifer system.</title>
        <authorList>
            <person name="Anantharaman K."/>
            <person name="Brown C.T."/>
            <person name="Hug L.A."/>
            <person name="Sharon I."/>
            <person name="Castelle C.J."/>
            <person name="Probst A.J."/>
            <person name="Thomas B.C."/>
            <person name="Singh A."/>
            <person name="Wilkins M.J."/>
            <person name="Karaoz U."/>
            <person name="Brodie E.L."/>
            <person name="Williams K.H."/>
            <person name="Hubbard S.S."/>
            <person name="Banfield J.F."/>
        </authorList>
    </citation>
    <scope>NUCLEOTIDE SEQUENCE [LARGE SCALE GENOMIC DNA]</scope>
</reference>
<evidence type="ECO:0000313" key="2">
    <source>
        <dbReference type="EMBL" id="OGM26111.1"/>
    </source>
</evidence>
<name>A0A1F7YFK1_9BACT</name>
<sequence length="143" mass="15890">MNGYTKQITQKVKGAFGDEAREVIKDVKRQVGGDKSAQGEPHEPINWYGNVKDVGSEEARKIQARGMQNVRNLEEEIKMILAQKEEANRQRLAQSLVPRQESQSGERAPAIMPSSPSRKRAARGGGGVPKTQSHEAERQKKIT</sequence>
<feature type="region of interest" description="Disordered" evidence="1">
    <location>
        <begin position="91"/>
        <end position="143"/>
    </location>
</feature>
<proteinExistence type="predicted"/>
<dbReference type="EMBL" id="MGGI01000016">
    <property type="protein sequence ID" value="OGM26111.1"/>
    <property type="molecule type" value="Genomic_DNA"/>
</dbReference>
<evidence type="ECO:0000256" key="1">
    <source>
        <dbReference type="SAM" id="MobiDB-lite"/>
    </source>
</evidence>
<accession>A0A1F7YFK1</accession>
<organism evidence="2 3">
    <name type="scientific">Candidatus Woesebacteria bacterium RIFCSPHIGHO2_01_FULL_39_28</name>
    <dbReference type="NCBI Taxonomy" id="1802496"/>
    <lineage>
        <taxon>Bacteria</taxon>
        <taxon>Candidatus Woeseibacteriota</taxon>
    </lineage>
</organism>
<gene>
    <name evidence="2" type="ORF">A2627_03660</name>
</gene>
<feature type="region of interest" description="Disordered" evidence="1">
    <location>
        <begin position="30"/>
        <end position="49"/>
    </location>
</feature>
<dbReference type="Proteomes" id="UP000178851">
    <property type="component" value="Unassembled WGS sequence"/>
</dbReference>
<protein>
    <submittedName>
        <fullName evidence="2">Uncharacterized protein</fullName>
    </submittedName>
</protein>
<dbReference type="AlphaFoldDB" id="A0A1F7YFK1"/>